<evidence type="ECO:0000256" key="2">
    <source>
        <dbReference type="ARBA" id="ARBA00008860"/>
    </source>
</evidence>
<keyword evidence="9" id="KW-1185">Reference proteome</keyword>
<evidence type="ECO:0000256" key="6">
    <source>
        <dbReference type="ARBA" id="ARBA00035183"/>
    </source>
</evidence>
<protein>
    <recommendedName>
        <fullName evidence="6">Large ribosomal subunit protein mL50</fullName>
    </recommendedName>
    <alternativeName>
        <fullName evidence="7">39S ribosomal protein L50, mitochondrial</fullName>
    </alternativeName>
</protein>
<dbReference type="Pfam" id="PF10501">
    <property type="entry name" value="Ribosomal_L50"/>
    <property type="match status" value="1"/>
</dbReference>
<name>A0A2G8KUW9_STIJA</name>
<evidence type="ECO:0000256" key="3">
    <source>
        <dbReference type="ARBA" id="ARBA00022980"/>
    </source>
</evidence>
<comment type="caution">
    <text evidence="8">The sequence shown here is derived from an EMBL/GenBank/DDBJ whole genome shotgun (WGS) entry which is preliminary data.</text>
</comment>
<comment type="subcellular location">
    <subcellularLocation>
        <location evidence="1">Mitochondrion</location>
    </subcellularLocation>
</comment>
<evidence type="ECO:0000313" key="9">
    <source>
        <dbReference type="Proteomes" id="UP000230750"/>
    </source>
</evidence>
<evidence type="ECO:0000256" key="7">
    <source>
        <dbReference type="ARBA" id="ARBA00035398"/>
    </source>
</evidence>
<dbReference type="EMBL" id="MRZV01000357">
    <property type="protein sequence ID" value="PIK51755.1"/>
    <property type="molecule type" value="Genomic_DNA"/>
</dbReference>
<evidence type="ECO:0000256" key="4">
    <source>
        <dbReference type="ARBA" id="ARBA00023128"/>
    </source>
</evidence>
<proteinExistence type="inferred from homology"/>
<dbReference type="InterPro" id="IPR018305">
    <property type="entry name" value="Ribosomal_m50"/>
</dbReference>
<evidence type="ECO:0000256" key="5">
    <source>
        <dbReference type="ARBA" id="ARBA00023274"/>
    </source>
</evidence>
<dbReference type="PANTHER" id="PTHR31542:SF1">
    <property type="entry name" value="LARGE RIBOSOMAL SUBUNIT PROTEIN ML50"/>
    <property type="match status" value="1"/>
</dbReference>
<dbReference type="AlphaFoldDB" id="A0A2G8KUW9"/>
<sequence>MIDDIRSEGERSWVNRFLRGSGPAAEVEEEEIVEIEPQYMDLLQEKRESFIEKPETRKRVYTPPEDLEDAILEITLKVFPELNSDNWMSQELKDVSTKYQILTECFQRFNHDVPNFLLDKMSTLKAVVDYYNEPVKDTTKFDELSMQDLPKNLKIHWEYEDDSQLEVYQEYLDYTRVKKTGPPSKYPFKKTLFY</sequence>
<organism evidence="8 9">
    <name type="scientific">Stichopus japonicus</name>
    <name type="common">Sea cucumber</name>
    <dbReference type="NCBI Taxonomy" id="307972"/>
    <lineage>
        <taxon>Eukaryota</taxon>
        <taxon>Metazoa</taxon>
        <taxon>Echinodermata</taxon>
        <taxon>Eleutherozoa</taxon>
        <taxon>Echinozoa</taxon>
        <taxon>Holothuroidea</taxon>
        <taxon>Aspidochirotacea</taxon>
        <taxon>Aspidochirotida</taxon>
        <taxon>Stichopodidae</taxon>
        <taxon>Apostichopus</taxon>
    </lineage>
</organism>
<reference evidence="8 9" key="1">
    <citation type="journal article" date="2017" name="PLoS Biol.">
        <title>The sea cucumber genome provides insights into morphological evolution and visceral regeneration.</title>
        <authorList>
            <person name="Zhang X."/>
            <person name="Sun L."/>
            <person name="Yuan J."/>
            <person name="Sun Y."/>
            <person name="Gao Y."/>
            <person name="Zhang L."/>
            <person name="Li S."/>
            <person name="Dai H."/>
            <person name="Hamel J.F."/>
            <person name="Liu C."/>
            <person name="Yu Y."/>
            <person name="Liu S."/>
            <person name="Lin W."/>
            <person name="Guo K."/>
            <person name="Jin S."/>
            <person name="Xu P."/>
            <person name="Storey K.B."/>
            <person name="Huan P."/>
            <person name="Zhang T."/>
            <person name="Zhou Y."/>
            <person name="Zhang J."/>
            <person name="Lin C."/>
            <person name="Li X."/>
            <person name="Xing L."/>
            <person name="Huo D."/>
            <person name="Sun M."/>
            <person name="Wang L."/>
            <person name="Mercier A."/>
            <person name="Li F."/>
            <person name="Yang H."/>
            <person name="Xiang J."/>
        </authorList>
    </citation>
    <scope>NUCLEOTIDE SEQUENCE [LARGE SCALE GENOMIC DNA]</scope>
    <source>
        <strain evidence="8">Shaxun</strain>
        <tissue evidence="8">Muscle</tissue>
    </source>
</reference>
<keyword evidence="3 8" id="KW-0689">Ribosomal protein</keyword>
<keyword evidence="5" id="KW-0687">Ribonucleoprotein</keyword>
<dbReference type="Proteomes" id="UP000230750">
    <property type="component" value="Unassembled WGS sequence"/>
</dbReference>
<dbReference type="PANTHER" id="PTHR31542">
    <property type="entry name" value="39A RIBOSOMAL PROTEIN L50, MITOCHONDRIAL"/>
    <property type="match status" value="1"/>
</dbReference>
<gene>
    <name evidence="8" type="ORF">BSL78_11345</name>
</gene>
<dbReference type="GO" id="GO:0005762">
    <property type="term" value="C:mitochondrial large ribosomal subunit"/>
    <property type="evidence" value="ECO:0007669"/>
    <property type="project" value="TreeGrafter"/>
</dbReference>
<evidence type="ECO:0000313" key="8">
    <source>
        <dbReference type="EMBL" id="PIK51755.1"/>
    </source>
</evidence>
<dbReference type="OrthoDB" id="9939609at2759"/>
<keyword evidence="4" id="KW-0496">Mitochondrion</keyword>
<evidence type="ECO:0000256" key="1">
    <source>
        <dbReference type="ARBA" id="ARBA00004173"/>
    </source>
</evidence>
<comment type="similarity">
    <text evidence="2">Belongs to the mitochondrion-specific ribosomal protein mL50 family.</text>
</comment>
<dbReference type="STRING" id="307972.A0A2G8KUW9"/>
<accession>A0A2G8KUW9</accession>